<dbReference type="Proteomes" id="UP000078576">
    <property type="component" value="Unassembled WGS sequence"/>
</dbReference>
<feature type="chain" id="PRO_5008266374" evidence="2">
    <location>
        <begin position="20"/>
        <end position="166"/>
    </location>
</feature>
<feature type="region of interest" description="Disordered" evidence="1">
    <location>
        <begin position="73"/>
        <end position="92"/>
    </location>
</feature>
<dbReference type="AlphaFoldDB" id="A0A194VD59"/>
<keyword evidence="2" id="KW-0732">Signal</keyword>
<proteinExistence type="predicted"/>
<evidence type="ECO:0000313" key="4">
    <source>
        <dbReference type="Proteomes" id="UP000078576"/>
    </source>
</evidence>
<evidence type="ECO:0000313" key="3">
    <source>
        <dbReference type="EMBL" id="KUI61927.1"/>
    </source>
</evidence>
<evidence type="ECO:0000256" key="2">
    <source>
        <dbReference type="SAM" id="SignalP"/>
    </source>
</evidence>
<feature type="signal peptide" evidence="2">
    <location>
        <begin position="1"/>
        <end position="19"/>
    </location>
</feature>
<accession>A0A194VD59</accession>
<reference evidence="4" key="1">
    <citation type="submission" date="2014-12" db="EMBL/GenBank/DDBJ databases">
        <title>Genome Sequence of Valsa Canker Pathogens Uncovers a Specific Adaption of Colonization on Woody Bark.</title>
        <authorList>
            <person name="Yin Z."/>
            <person name="Liu H."/>
            <person name="Gao X."/>
            <person name="Li Z."/>
            <person name="Song N."/>
            <person name="Ke X."/>
            <person name="Dai Q."/>
            <person name="Wu Y."/>
            <person name="Sun Y."/>
            <person name="Xu J.-R."/>
            <person name="Kang Z.K."/>
            <person name="Wang L."/>
            <person name="Huang L."/>
        </authorList>
    </citation>
    <scope>NUCLEOTIDE SEQUENCE [LARGE SCALE GENOMIC DNA]</scope>
    <source>
        <strain evidence="4">SXYL134</strain>
    </source>
</reference>
<sequence>MHHQHLVVVLGYLLLRSLTQKDPEAAIETTALSDPPSMPKPPFSSKPSATPVSRILALAEYLVVAIHAKADATGREEPNQEGGPPTGGLRRGKKTRLGRVVWYLAVALTAREDGPLATASTSALDEVAMAAIRAIGVLKKVGVSGTSLAAELVQVASGCPPGIKNT</sequence>
<keyword evidence="4" id="KW-1185">Reference proteome</keyword>
<protein>
    <submittedName>
        <fullName evidence="3">Uncharacterized protein</fullName>
    </submittedName>
</protein>
<dbReference type="EMBL" id="KN714792">
    <property type="protein sequence ID" value="KUI61927.1"/>
    <property type="molecule type" value="Genomic_DNA"/>
</dbReference>
<gene>
    <name evidence="3" type="ORF">VP1G_11369</name>
</gene>
<organism evidence="3 4">
    <name type="scientific">Cytospora mali</name>
    <name type="common">Apple Valsa canker fungus</name>
    <name type="synonym">Valsa mali</name>
    <dbReference type="NCBI Taxonomy" id="578113"/>
    <lineage>
        <taxon>Eukaryota</taxon>
        <taxon>Fungi</taxon>
        <taxon>Dikarya</taxon>
        <taxon>Ascomycota</taxon>
        <taxon>Pezizomycotina</taxon>
        <taxon>Sordariomycetes</taxon>
        <taxon>Sordariomycetidae</taxon>
        <taxon>Diaporthales</taxon>
        <taxon>Cytosporaceae</taxon>
        <taxon>Cytospora</taxon>
    </lineage>
</organism>
<evidence type="ECO:0000256" key="1">
    <source>
        <dbReference type="SAM" id="MobiDB-lite"/>
    </source>
</evidence>
<name>A0A194VD59_CYTMA</name>